<evidence type="ECO:0000313" key="1">
    <source>
        <dbReference type="EMBL" id="CAG8498599.1"/>
    </source>
</evidence>
<organism evidence="1 2">
    <name type="scientific">Scutellospora calospora</name>
    <dbReference type="NCBI Taxonomy" id="85575"/>
    <lineage>
        <taxon>Eukaryota</taxon>
        <taxon>Fungi</taxon>
        <taxon>Fungi incertae sedis</taxon>
        <taxon>Mucoromycota</taxon>
        <taxon>Glomeromycotina</taxon>
        <taxon>Glomeromycetes</taxon>
        <taxon>Diversisporales</taxon>
        <taxon>Gigasporaceae</taxon>
        <taxon>Scutellospora</taxon>
    </lineage>
</organism>
<keyword evidence="2" id="KW-1185">Reference proteome</keyword>
<comment type="caution">
    <text evidence="1">The sequence shown here is derived from an EMBL/GenBank/DDBJ whole genome shotgun (WGS) entry which is preliminary data.</text>
</comment>
<accession>A0ACA9KY66</accession>
<evidence type="ECO:0000313" key="2">
    <source>
        <dbReference type="Proteomes" id="UP000789860"/>
    </source>
</evidence>
<gene>
    <name evidence="1" type="ORF">SCALOS_LOCUS3137</name>
</gene>
<sequence length="61" mass="7263">KDNIVADTLSRKLKANIITEISIKEDIYKRIKEKYKKDIYLKRILKALKDSKSKEAKRLKK</sequence>
<proteinExistence type="predicted"/>
<protein>
    <submittedName>
        <fullName evidence="1">8436_t:CDS:1</fullName>
    </submittedName>
</protein>
<feature type="non-terminal residue" evidence="1">
    <location>
        <position position="1"/>
    </location>
</feature>
<dbReference type="Proteomes" id="UP000789860">
    <property type="component" value="Unassembled WGS sequence"/>
</dbReference>
<dbReference type="EMBL" id="CAJVPM010003247">
    <property type="protein sequence ID" value="CAG8498599.1"/>
    <property type="molecule type" value="Genomic_DNA"/>
</dbReference>
<reference evidence="1" key="1">
    <citation type="submission" date="2021-06" db="EMBL/GenBank/DDBJ databases">
        <authorList>
            <person name="Kallberg Y."/>
            <person name="Tangrot J."/>
            <person name="Rosling A."/>
        </authorList>
    </citation>
    <scope>NUCLEOTIDE SEQUENCE</scope>
    <source>
        <strain evidence="1">AU212A</strain>
    </source>
</reference>
<name>A0ACA9KY66_9GLOM</name>